<evidence type="ECO:0000256" key="1">
    <source>
        <dbReference type="SAM" id="MobiDB-lite"/>
    </source>
</evidence>
<dbReference type="Proteomes" id="UP000479710">
    <property type="component" value="Unassembled WGS sequence"/>
</dbReference>
<feature type="region of interest" description="Disordered" evidence="1">
    <location>
        <begin position="1"/>
        <end position="21"/>
    </location>
</feature>
<dbReference type="EMBL" id="SPHZ02000003">
    <property type="protein sequence ID" value="KAF0926190.1"/>
    <property type="molecule type" value="Genomic_DNA"/>
</dbReference>
<reference evidence="2 3" key="1">
    <citation type="submission" date="2019-11" db="EMBL/GenBank/DDBJ databases">
        <title>Whole genome sequence of Oryza granulata.</title>
        <authorList>
            <person name="Li W."/>
        </authorList>
    </citation>
    <scope>NUCLEOTIDE SEQUENCE [LARGE SCALE GENOMIC DNA]</scope>
    <source>
        <strain evidence="3">cv. Menghai</strain>
        <tissue evidence="2">Leaf</tissue>
    </source>
</reference>
<evidence type="ECO:0000313" key="3">
    <source>
        <dbReference type="Proteomes" id="UP000479710"/>
    </source>
</evidence>
<accession>A0A6G1ENH9</accession>
<organism evidence="2 3">
    <name type="scientific">Oryza meyeriana var. granulata</name>
    <dbReference type="NCBI Taxonomy" id="110450"/>
    <lineage>
        <taxon>Eukaryota</taxon>
        <taxon>Viridiplantae</taxon>
        <taxon>Streptophyta</taxon>
        <taxon>Embryophyta</taxon>
        <taxon>Tracheophyta</taxon>
        <taxon>Spermatophyta</taxon>
        <taxon>Magnoliopsida</taxon>
        <taxon>Liliopsida</taxon>
        <taxon>Poales</taxon>
        <taxon>Poaceae</taxon>
        <taxon>BOP clade</taxon>
        <taxon>Oryzoideae</taxon>
        <taxon>Oryzeae</taxon>
        <taxon>Oryzinae</taxon>
        <taxon>Oryza</taxon>
        <taxon>Oryza meyeriana</taxon>
    </lineage>
</organism>
<name>A0A6G1ENH9_9ORYZ</name>
<feature type="region of interest" description="Disordered" evidence="1">
    <location>
        <begin position="70"/>
        <end position="100"/>
    </location>
</feature>
<dbReference type="AlphaFoldDB" id="A0A6G1ENH9"/>
<protein>
    <submittedName>
        <fullName evidence="2">Uncharacterized protein</fullName>
    </submittedName>
</protein>
<gene>
    <name evidence="2" type="ORF">E2562_022027</name>
</gene>
<proteinExistence type="predicted"/>
<sequence length="111" mass="12246">MPRPHGPNGRGGRAGGADVDDAAHHDVVALLARRLEDLRRGVEAEERVEEAQALRWATAAARLAEACARKREAAEQGRRRDYAESEHNDTTARRSCTTGHQGQNGYFLIFL</sequence>
<comment type="caution">
    <text evidence="2">The sequence shown here is derived from an EMBL/GenBank/DDBJ whole genome shotgun (WGS) entry which is preliminary data.</text>
</comment>
<keyword evidence="3" id="KW-1185">Reference proteome</keyword>
<evidence type="ECO:0000313" key="2">
    <source>
        <dbReference type="EMBL" id="KAF0926190.1"/>
    </source>
</evidence>
<feature type="compositionally biased region" description="Basic and acidic residues" evidence="1">
    <location>
        <begin position="70"/>
        <end position="92"/>
    </location>
</feature>